<reference evidence="2 3" key="1">
    <citation type="journal article" date="2024" name="Nat. Commun.">
        <title>Phylogenomics reveals the evolutionary origins of lichenization in chlorophyte algae.</title>
        <authorList>
            <person name="Puginier C."/>
            <person name="Libourel C."/>
            <person name="Otte J."/>
            <person name="Skaloud P."/>
            <person name="Haon M."/>
            <person name="Grisel S."/>
            <person name="Petersen M."/>
            <person name="Berrin J.G."/>
            <person name="Delaux P.M."/>
            <person name="Dal Grande F."/>
            <person name="Keller J."/>
        </authorList>
    </citation>
    <scope>NUCLEOTIDE SEQUENCE [LARGE SCALE GENOMIC DNA]</scope>
    <source>
        <strain evidence="2 3">SAG 2145</strain>
    </source>
</reference>
<name>A0AAW1RVK1_9CHLO</name>
<sequence length="629" mass="69342">MGMAPDSVPGITMRQLAEFTCPAFPQRPRRQSKSSAVHRRTFAELTCWSEFKPGVTSMLSCMDNTERRFRVPDIGGEVDNEEERVDMVADDESEVRGIFTFVFNSVNRMAVRRGCRAAFQGGGLKSSSADGMAYSKDGPPSTDRSSNVLMMLEFKGMWQFELPEDVKGLAEVLETEAGKDLLHTLIQAYGDAVMDETPILGVSNYETTLFLQRLSACSKALRVSPVIYWDGRNGLPLRASCLWALEESERLRSLKPQLARHLVSKTGAGYPYKQRSCPPSPTIPHSKSPPPALQGLPDHKRHTCSTTATKRKWETDAAPEKPGVWMHSQALHGFMHIKTDAHRWTGQLTPAGLPLTNEQLGGCSLSHQNNHFAHEAAEQPHPKQAIHVHQVRPINLEQSAACNSDHPAYLGVHILSGYHRAAPLTATALPSTPTLPPIRVAPPCDTAEVLEGLEEADDILIDRDREVLPGQHGYRAHVKAAGTAKVAKVYNLSVCKQVGSHQDSLAAFMNERKIDENFSDLQGNLIPRLHKTAKFPATVHPFLLLEQAGNPLPLQKDGMVSCRSRRAVRAPIDRFHTATKMIHRDLLPQNILVTAGGGIMIADPASVVPATVAEQASEKKEFEQFFTQK</sequence>
<dbReference type="SUPFAM" id="SSF56112">
    <property type="entry name" value="Protein kinase-like (PK-like)"/>
    <property type="match status" value="1"/>
</dbReference>
<dbReference type="Proteomes" id="UP001438707">
    <property type="component" value="Unassembled WGS sequence"/>
</dbReference>
<evidence type="ECO:0000313" key="3">
    <source>
        <dbReference type="Proteomes" id="UP001438707"/>
    </source>
</evidence>
<feature type="compositionally biased region" description="Pro residues" evidence="1">
    <location>
        <begin position="278"/>
        <end position="292"/>
    </location>
</feature>
<proteinExistence type="predicted"/>
<keyword evidence="3" id="KW-1185">Reference proteome</keyword>
<comment type="caution">
    <text evidence="2">The sequence shown here is derived from an EMBL/GenBank/DDBJ whole genome shotgun (WGS) entry which is preliminary data.</text>
</comment>
<organism evidence="2 3">
    <name type="scientific">Apatococcus lobatus</name>
    <dbReference type="NCBI Taxonomy" id="904363"/>
    <lineage>
        <taxon>Eukaryota</taxon>
        <taxon>Viridiplantae</taxon>
        <taxon>Chlorophyta</taxon>
        <taxon>core chlorophytes</taxon>
        <taxon>Trebouxiophyceae</taxon>
        <taxon>Chlorellales</taxon>
        <taxon>Chlorellaceae</taxon>
        <taxon>Apatococcus</taxon>
    </lineage>
</organism>
<evidence type="ECO:0000256" key="1">
    <source>
        <dbReference type="SAM" id="MobiDB-lite"/>
    </source>
</evidence>
<evidence type="ECO:0000313" key="2">
    <source>
        <dbReference type="EMBL" id="KAK9837790.1"/>
    </source>
</evidence>
<feature type="region of interest" description="Disordered" evidence="1">
    <location>
        <begin position="269"/>
        <end position="318"/>
    </location>
</feature>
<dbReference type="EMBL" id="JALJOS010000006">
    <property type="protein sequence ID" value="KAK9837790.1"/>
    <property type="molecule type" value="Genomic_DNA"/>
</dbReference>
<gene>
    <name evidence="2" type="ORF">WJX74_005144</name>
</gene>
<accession>A0AAW1RVK1</accession>
<dbReference type="InterPro" id="IPR011009">
    <property type="entry name" value="Kinase-like_dom_sf"/>
</dbReference>
<evidence type="ECO:0008006" key="4">
    <source>
        <dbReference type="Google" id="ProtNLM"/>
    </source>
</evidence>
<protein>
    <recommendedName>
        <fullName evidence="4">Protein kinase domain-containing protein</fullName>
    </recommendedName>
</protein>
<dbReference type="AlphaFoldDB" id="A0AAW1RVK1"/>